<protein>
    <recommendedName>
        <fullName evidence="1">mRNA interferase</fullName>
        <ecNumber evidence="1">3.1.-.-</ecNumber>
    </recommendedName>
</protein>
<accession>A0A7X6DQ34</accession>
<reference evidence="2 3" key="1">
    <citation type="journal article" date="2020" name="Nature">
        <title>Bacterial chemolithoautotrophy via manganese oxidation.</title>
        <authorList>
            <person name="Yu H."/>
            <person name="Leadbetter J.R."/>
        </authorList>
    </citation>
    <scope>NUCLEOTIDE SEQUENCE [LARGE SCALE GENOMIC DNA]</scope>
    <source>
        <strain evidence="2 3">Mn-1</strain>
    </source>
</reference>
<dbReference type="InterPro" id="IPR003477">
    <property type="entry name" value="PemK-like"/>
</dbReference>
<proteinExistence type="inferred from homology"/>
<evidence type="ECO:0000313" key="3">
    <source>
        <dbReference type="Proteomes" id="UP000534783"/>
    </source>
</evidence>
<dbReference type="GO" id="GO:0006402">
    <property type="term" value="P:mRNA catabolic process"/>
    <property type="evidence" value="ECO:0007669"/>
    <property type="project" value="TreeGrafter"/>
</dbReference>
<dbReference type="Pfam" id="PF02452">
    <property type="entry name" value="PemK_toxin"/>
    <property type="match status" value="1"/>
</dbReference>
<comment type="function">
    <text evidence="1">Toxic component of a type II toxin-antitoxin (TA) system.</text>
</comment>
<dbReference type="InterPro" id="IPR011067">
    <property type="entry name" value="Plasmid_toxin/cell-grow_inhib"/>
</dbReference>
<dbReference type="EMBL" id="VTOW01000002">
    <property type="protein sequence ID" value="NKE71307.1"/>
    <property type="molecule type" value="Genomic_DNA"/>
</dbReference>
<dbReference type="EC" id="3.1.-.-" evidence="1"/>
<gene>
    <name evidence="2" type="ORF">MNODULE_11215</name>
</gene>
<dbReference type="PIRSF" id="PIRSF033490">
    <property type="entry name" value="MazF"/>
    <property type="match status" value="1"/>
</dbReference>
<organism evidence="2 3">
    <name type="scientific">Candidatus Manganitrophus noduliformans</name>
    <dbReference type="NCBI Taxonomy" id="2606439"/>
    <lineage>
        <taxon>Bacteria</taxon>
        <taxon>Pseudomonadati</taxon>
        <taxon>Nitrospirota</taxon>
        <taxon>Nitrospiria</taxon>
        <taxon>Candidatus Troglogloeales</taxon>
        <taxon>Candidatus Manganitrophaceae</taxon>
        <taxon>Candidatus Manganitrophus</taxon>
    </lineage>
</organism>
<dbReference type="AlphaFoldDB" id="A0A7X6DQ34"/>
<sequence>MVSPARGDVWLADLNPTRGHEQAGQRPVLIVSEDLFNQGLAGLVIVLPITSTHRGIPAHVPVSPPEGGLKNASVILCDSIRSISKGRLSKRLGGVSGAVMEEVEDRIRILLAL</sequence>
<keyword evidence="1" id="KW-0255">Endonuclease</keyword>
<comment type="caution">
    <text evidence="2">The sequence shown here is derived from an EMBL/GenBank/DDBJ whole genome shotgun (WGS) entry which is preliminary data.</text>
</comment>
<evidence type="ECO:0000256" key="1">
    <source>
        <dbReference type="PIRNR" id="PIRNR033490"/>
    </source>
</evidence>
<dbReference type="GO" id="GO:0016075">
    <property type="term" value="P:rRNA catabolic process"/>
    <property type="evidence" value="ECO:0007669"/>
    <property type="project" value="TreeGrafter"/>
</dbReference>
<keyword evidence="3" id="KW-1185">Reference proteome</keyword>
<name>A0A7X6DQ34_9BACT</name>
<dbReference type="GO" id="GO:0004521">
    <property type="term" value="F:RNA endonuclease activity"/>
    <property type="evidence" value="ECO:0007669"/>
    <property type="project" value="TreeGrafter"/>
</dbReference>
<comment type="similarity">
    <text evidence="1">Belongs to the PemK/MazF family.</text>
</comment>
<keyword evidence="1" id="KW-0540">Nuclease</keyword>
<dbReference type="Proteomes" id="UP000534783">
    <property type="component" value="Unassembled WGS sequence"/>
</dbReference>
<dbReference type="GO" id="GO:0016787">
    <property type="term" value="F:hydrolase activity"/>
    <property type="evidence" value="ECO:0007669"/>
    <property type="project" value="UniProtKB-KW"/>
</dbReference>
<dbReference type="SUPFAM" id="SSF50118">
    <property type="entry name" value="Cell growth inhibitor/plasmid maintenance toxic component"/>
    <property type="match status" value="1"/>
</dbReference>
<keyword evidence="1" id="KW-0378">Hydrolase</keyword>
<dbReference type="PANTHER" id="PTHR33988:SF1">
    <property type="entry name" value="ENDORIBONUCLEASE MAZF7-RELATED"/>
    <property type="match status" value="1"/>
</dbReference>
<evidence type="ECO:0000313" key="2">
    <source>
        <dbReference type="EMBL" id="NKE71307.1"/>
    </source>
</evidence>
<dbReference type="PANTHER" id="PTHR33988">
    <property type="entry name" value="ENDORIBONUCLEASE MAZF-RELATED"/>
    <property type="match status" value="1"/>
</dbReference>
<dbReference type="Gene3D" id="2.30.30.110">
    <property type="match status" value="1"/>
</dbReference>
<dbReference type="GO" id="GO:0003677">
    <property type="term" value="F:DNA binding"/>
    <property type="evidence" value="ECO:0007669"/>
    <property type="project" value="InterPro"/>
</dbReference>